<accession>A0A2P5BN82</accession>
<dbReference type="Pfam" id="PF14938">
    <property type="entry name" value="SNAP"/>
    <property type="match status" value="1"/>
</dbReference>
<comment type="caution">
    <text evidence="5">The sequence shown here is derived from an EMBL/GenBank/DDBJ whole genome shotgun (WGS) entry which is preliminary data.</text>
</comment>
<comment type="similarity">
    <text evidence="1">Belongs to the SNAP family.</text>
</comment>
<keyword evidence="2" id="KW-0813">Transport</keyword>
<dbReference type="SUPFAM" id="SSF50249">
    <property type="entry name" value="Nucleic acid-binding proteins"/>
    <property type="match status" value="1"/>
</dbReference>
<dbReference type="InParanoid" id="A0A2P5BN82"/>
<dbReference type="GO" id="GO:0006886">
    <property type="term" value="P:intracellular protein transport"/>
    <property type="evidence" value="ECO:0007669"/>
    <property type="project" value="InterPro"/>
</dbReference>
<dbReference type="Proteomes" id="UP000237000">
    <property type="component" value="Unassembled WGS sequence"/>
</dbReference>
<dbReference type="GO" id="GO:0019905">
    <property type="term" value="F:syntaxin binding"/>
    <property type="evidence" value="ECO:0007669"/>
    <property type="project" value="TreeGrafter"/>
</dbReference>
<reference evidence="6" key="1">
    <citation type="submission" date="2016-06" db="EMBL/GenBank/DDBJ databases">
        <title>Parallel loss of symbiosis genes in relatives of nitrogen-fixing non-legume Parasponia.</title>
        <authorList>
            <person name="Van Velzen R."/>
            <person name="Holmer R."/>
            <person name="Bu F."/>
            <person name="Rutten L."/>
            <person name="Van Zeijl A."/>
            <person name="Liu W."/>
            <person name="Santuari L."/>
            <person name="Cao Q."/>
            <person name="Sharma T."/>
            <person name="Shen D."/>
            <person name="Roswanjaya Y."/>
            <person name="Wardhani T."/>
            <person name="Kalhor M.S."/>
            <person name="Jansen J."/>
            <person name="Van den Hoogen J."/>
            <person name="Gungor B."/>
            <person name="Hartog M."/>
            <person name="Hontelez J."/>
            <person name="Verver J."/>
            <person name="Yang W.-C."/>
            <person name="Schijlen E."/>
            <person name="Repin R."/>
            <person name="Schilthuizen M."/>
            <person name="Schranz E."/>
            <person name="Heidstra R."/>
            <person name="Miyata K."/>
            <person name="Fedorova E."/>
            <person name="Kohlen W."/>
            <person name="Bisseling T."/>
            <person name="Smit S."/>
            <person name="Geurts R."/>
        </authorList>
    </citation>
    <scope>NUCLEOTIDE SEQUENCE [LARGE SCALE GENOMIC DNA]</scope>
    <source>
        <strain evidence="6">cv. RG33-2</strain>
    </source>
</reference>
<dbReference type="GO" id="GO:0005774">
    <property type="term" value="C:vacuolar membrane"/>
    <property type="evidence" value="ECO:0007669"/>
    <property type="project" value="TreeGrafter"/>
</dbReference>
<proteinExistence type="inferred from homology"/>
<dbReference type="EMBL" id="JXTC01000489">
    <property type="protein sequence ID" value="PON50223.1"/>
    <property type="molecule type" value="Genomic_DNA"/>
</dbReference>
<dbReference type="InterPro" id="IPR000744">
    <property type="entry name" value="NSF_attach"/>
</dbReference>
<dbReference type="PANTHER" id="PTHR13768">
    <property type="entry name" value="SOLUBLE NSF ATTACHMENT PROTEIN SNAP"/>
    <property type="match status" value="1"/>
</dbReference>
<evidence type="ECO:0000256" key="3">
    <source>
        <dbReference type="ARBA" id="ARBA00022927"/>
    </source>
</evidence>
<dbReference type="OrthoDB" id="9984275at2759"/>
<sequence length="372" mass="42273">MAEMSVNSNLLKHANTDALEVYQDLNPTFWVTWKYNLLAGNMWKVVALGKVSEMGVYVSLLEYNNSIILFSELFCRSIHTIISLVNVGRIEPVIVLMVDKGKGYIDLSKRTFNEEDIQAEERYNKSNVMRHIDETLGIDFEEIAGFYESEKNIEMAIKFFEKAADAFQNEKLTTSVNQCKQKVAQFVAQLERYQKSIGSYKEIARHSLDKNLLKYEVKGHFLNAVICQLCRGNVVAITSALERYQDLDPTISGTREYKFLADIAASVDEDYISKFTDVVEEFGTMTSLEIAGLYNSEHNIEEAIEFFEKAADSANQCNQMVANCCSTGTRKTLQFTDVHGITAVQDLRKTSLLLKVKENLKAEELEQEDDLT</sequence>
<evidence type="ECO:0000313" key="6">
    <source>
        <dbReference type="Proteomes" id="UP000237000"/>
    </source>
</evidence>
<evidence type="ECO:0000256" key="1">
    <source>
        <dbReference type="ARBA" id="ARBA00010050"/>
    </source>
</evidence>
<dbReference type="GO" id="GO:0003676">
    <property type="term" value="F:nucleic acid binding"/>
    <property type="evidence" value="ECO:0007669"/>
    <property type="project" value="InterPro"/>
</dbReference>
<gene>
    <name evidence="5" type="ORF">TorRG33x02_315480</name>
</gene>
<dbReference type="GO" id="GO:0005483">
    <property type="term" value="F:soluble NSF attachment protein activity"/>
    <property type="evidence" value="ECO:0007669"/>
    <property type="project" value="TreeGrafter"/>
</dbReference>
<dbReference type="InterPro" id="IPR003029">
    <property type="entry name" value="S1_domain"/>
</dbReference>
<dbReference type="Gene3D" id="1.25.40.10">
    <property type="entry name" value="Tetratricopeptide repeat domain"/>
    <property type="match status" value="1"/>
</dbReference>
<dbReference type="AlphaFoldDB" id="A0A2P5BN82"/>
<protein>
    <submittedName>
        <fullName evidence="5">NSF attachment protein</fullName>
    </submittedName>
</protein>
<dbReference type="Gene3D" id="2.40.50.140">
    <property type="entry name" value="Nucleic acid-binding proteins"/>
    <property type="match status" value="1"/>
</dbReference>
<dbReference type="PROSITE" id="PS50126">
    <property type="entry name" value="S1"/>
    <property type="match status" value="1"/>
</dbReference>
<dbReference type="InterPro" id="IPR011990">
    <property type="entry name" value="TPR-like_helical_dom_sf"/>
</dbReference>
<dbReference type="InterPro" id="IPR012340">
    <property type="entry name" value="NA-bd_OB-fold"/>
</dbReference>
<dbReference type="PANTHER" id="PTHR13768:SF8">
    <property type="entry name" value="ALPHA-SOLUBLE NSF ATTACHMENT PROTEIN"/>
    <property type="match status" value="1"/>
</dbReference>
<dbReference type="GO" id="GO:0035494">
    <property type="term" value="P:SNARE complex disassembly"/>
    <property type="evidence" value="ECO:0007669"/>
    <property type="project" value="TreeGrafter"/>
</dbReference>
<evidence type="ECO:0000256" key="2">
    <source>
        <dbReference type="ARBA" id="ARBA00022448"/>
    </source>
</evidence>
<feature type="domain" description="S1 motif" evidence="4">
    <location>
        <begin position="40"/>
        <end position="110"/>
    </location>
</feature>
<evidence type="ECO:0000259" key="4">
    <source>
        <dbReference type="PROSITE" id="PS50126"/>
    </source>
</evidence>
<keyword evidence="3" id="KW-0653">Protein transport</keyword>
<dbReference type="GO" id="GO:0031201">
    <property type="term" value="C:SNARE complex"/>
    <property type="evidence" value="ECO:0007669"/>
    <property type="project" value="TreeGrafter"/>
</dbReference>
<organism evidence="5 6">
    <name type="scientific">Trema orientale</name>
    <name type="common">Charcoal tree</name>
    <name type="synonym">Celtis orientalis</name>
    <dbReference type="NCBI Taxonomy" id="63057"/>
    <lineage>
        <taxon>Eukaryota</taxon>
        <taxon>Viridiplantae</taxon>
        <taxon>Streptophyta</taxon>
        <taxon>Embryophyta</taxon>
        <taxon>Tracheophyta</taxon>
        <taxon>Spermatophyta</taxon>
        <taxon>Magnoliopsida</taxon>
        <taxon>eudicotyledons</taxon>
        <taxon>Gunneridae</taxon>
        <taxon>Pentapetalae</taxon>
        <taxon>rosids</taxon>
        <taxon>fabids</taxon>
        <taxon>Rosales</taxon>
        <taxon>Cannabaceae</taxon>
        <taxon>Trema</taxon>
    </lineage>
</organism>
<dbReference type="STRING" id="63057.A0A2P5BN82"/>
<name>A0A2P5BN82_TREOI</name>
<keyword evidence="6" id="KW-1185">Reference proteome</keyword>
<dbReference type="SUPFAM" id="SSF48452">
    <property type="entry name" value="TPR-like"/>
    <property type="match status" value="1"/>
</dbReference>
<evidence type="ECO:0000313" key="5">
    <source>
        <dbReference type="EMBL" id="PON50223.1"/>
    </source>
</evidence>